<dbReference type="AlphaFoldDB" id="A0A518DZM9"/>
<feature type="domain" description="SGNH hydrolase-type esterase" evidence="2">
    <location>
        <begin position="60"/>
        <end position="229"/>
    </location>
</feature>
<keyword evidence="4" id="KW-1185">Reference proteome</keyword>
<dbReference type="PANTHER" id="PTHR34407:SF1">
    <property type="entry name" value="SGNH HYDROLASE-TYPE ESTERASE DOMAIN-CONTAINING PROTEIN"/>
    <property type="match status" value="1"/>
</dbReference>
<dbReference type="SUPFAM" id="SSF52266">
    <property type="entry name" value="SGNH hydrolase"/>
    <property type="match status" value="1"/>
</dbReference>
<feature type="signal peptide" evidence="1">
    <location>
        <begin position="1"/>
        <end position="23"/>
    </location>
</feature>
<dbReference type="Proteomes" id="UP000317648">
    <property type="component" value="Chromosome"/>
</dbReference>
<keyword evidence="1" id="KW-0732">Signal</keyword>
<sequence precursor="true">MSVTCCLPLCAVWILLGAAVATATEAPAAASKKTSNVHGRSDFSRARDRFEKTKKGHVAFIGGSITEMEGYRPLLADWLKERFPDTEFTVTAAGISSTCSTTGAFRLERDVLSQGPVDLFFVEFAVNDDQDAHHTREECIRGLEGILRHTLLHHPQAEIVVTYFVNPDMRDALTAGKTPVPIAAHEKVARHYGVSSVNLAKEVAERIQRGDLTWETYGGTHPKLPGNRLAADLIIDMLSQAWQGDAPATPTPAAPLPAMLDEASYAAGRFVSPAEAKFTAPWQLHTPDWKKLPGSCRGRFLEQKLLCADQAGAEFSLAFEGRAIGAYLLAGPDAGAVEASIDGGPFEKFDLYHHYSKGLHYPRTVMFADELEPGTHSLRLRIAADKNPASSGHAVRILQFTAN</sequence>
<dbReference type="OrthoDB" id="234896at2"/>
<dbReference type="Gene3D" id="3.40.50.1110">
    <property type="entry name" value="SGNH hydrolase"/>
    <property type="match status" value="1"/>
</dbReference>
<dbReference type="InterPro" id="IPR013830">
    <property type="entry name" value="SGNH_hydro"/>
</dbReference>
<evidence type="ECO:0000256" key="1">
    <source>
        <dbReference type="SAM" id="SignalP"/>
    </source>
</evidence>
<name>A0A518DZM9_9BACT</name>
<dbReference type="Pfam" id="PF13472">
    <property type="entry name" value="Lipase_GDSL_2"/>
    <property type="match status" value="1"/>
</dbReference>
<feature type="chain" id="PRO_5021781772" description="SGNH hydrolase-type esterase domain-containing protein" evidence="1">
    <location>
        <begin position="24"/>
        <end position="403"/>
    </location>
</feature>
<evidence type="ECO:0000313" key="3">
    <source>
        <dbReference type="EMBL" id="QDU97297.1"/>
    </source>
</evidence>
<accession>A0A518DZM9</accession>
<gene>
    <name evidence="3" type="ORF">Pla8534_51430</name>
</gene>
<dbReference type="EMBL" id="CP036433">
    <property type="protein sequence ID" value="QDU97297.1"/>
    <property type="molecule type" value="Genomic_DNA"/>
</dbReference>
<evidence type="ECO:0000313" key="4">
    <source>
        <dbReference type="Proteomes" id="UP000317648"/>
    </source>
</evidence>
<reference evidence="3 4" key="1">
    <citation type="submission" date="2019-02" db="EMBL/GenBank/DDBJ databases">
        <title>Deep-cultivation of Planctomycetes and their phenomic and genomic characterization uncovers novel biology.</title>
        <authorList>
            <person name="Wiegand S."/>
            <person name="Jogler M."/>
            <person name="Boedeker C."/>
            <person name="Pinto D."/>
            <person name="Vollmers J."/>
            <person name="Rivas-Marin E."/>
            <person name="Kohn T."/>
            <person name="Peeters S.H."/>
            <person name="Heuer A."/>
            <person name="Rast P."/>
            <person name="Oberbeckmann S."/>
            <person name="Bunk B."/>
            <person name="Jeske O."/>
            <person name="Meyerdierks A."/>
            <person name="Storesund J.E."/>
            <person name="Kallscheuer N."/>
            <person name="Luecker S."/>
            <person name="Lage O.M."/>
            <person name="Pohl T."/>
            <person name="Merkel B.J."/>
            <person name="Hornburger P."/>
            <person name="Mueller R.-W."/>
            <person name="Bruemmer F."/>
            <person name="Labrenz M."/>
            <person name="Spormann A.M."/>
            <person name="Op den Camp H."/>
            <person name="Overmann J."/>
            <person name="Amann R."/>
            <person name="Jetten M.S.M."/>
            <person name="Mascher T."/>
            <person name="Medema M.H."/>
            <person name="Devos D.P."/>
            <person name="Kaster A.-K."/>
            <person name="Ovreas L."/>
            <person name="Rohde M."/>
            <person name="Galperin M.Y."/>
            <person name="Jogler C."/>
        </authorList>
    </citation>
    <scope>NUCLEOTIDE SEQUENCE [LARGE SCALE GENOMIC DNA]</scope>
    <source>
        <strain evidence="3 4">Pla85_3_4</strain>
    </source>
</reference>
<evidence type="ECO:0000259" key="2">
    <source>
        <dbReference type="Pfam" id="PF13472"/>
    </source>
</evidence>
<dbReference type="PANTHER" id="PTHR34407">
    <property type="entry name" value="EXPRESSED PROTEIN"/>
    <property type="match status" value="1"/>
</dbReference>
<dbReference type="GO" id="GO:0016788">
    <property type="term" value="F:hydrolase activity, acting on ester bonds"/>
    <property type="evidence" value="ECO:0007669"/>
    <property type="project" value="UniProtKB-ARBA"/>
</dbReference>
<protein>
    <recommendedName>
        <fullName evidence="2">SGNH hydrolase-type esterase domain-containing protein</fullName>
    </recommendedName>
</protein>
<proteinExistence type="predicted"/>
<dbReference type="InterPro" id="IPR036514">
    <property type="entry name" value="SGNH_hydro_sf"/>
</dbReference>
<dbReference type="Gene3D" id="2.60.120.260">
    <property type="entry name" value="Galactose-binding domain-like"/>
    <property type="match status" value="1"/>
</dbReference>
<dbReference type="RefSeq" id="WP_145056084.1">
    <property type="nucleotide sequence ID" value="NZ_CP036433.1"/>
</dbReference>
<dbReference type="KEGG" id="lcre:Pla8534_51430"/>
<dbReference type="CDD" id="cd00229">
    <property type="entry name" value="SGNH_hydrolase"/>
    <property type="match status" value="1"/>
</dbReference>
<organism evidence="3 4">
    <name type="scientific">Lignipirellula cremea</name>
    <dbReference type="NCBI Taxonomy" id="2528010"/>
    <lineage>
        <taxon>Bacteria</taxon>
        <taxon>Pseudomonadati</taxon>
        <taxon>Planctomycetota</taxon>
        <taxon>Planctomycetia</taxon>
        <taxon>Pirellulales</taxon>
        <taxon>Pirellulaceae</taxon>
        <taxon>Lignipirellula</taxon>
    </lineage>
</organism>